<dbReference type="GO" id="GO:0051537">
    <property type="term" value="F:2 iron, 2 sulfur cluster binding"/>
    <property type="evidence" value="ECO:0007669"/>
    <property type="project" value="UniProtKB-KW"/>
</dbReference>
<dbReference type="InterPro" id="IPR054716">
    <property type="entry name" value="Sol_Rieske_ferrdox_dom"/>
</dbReference>
<dbReference type="Gene3D" id="2.102.10.10">
    <property type="entry name" value="Rieske [2Fe-2S] iron-sulphur domain"/>
    <property type="match status" value="1"/>
</dbReference>
<keyword evidence="4" id="KW-0411">Iron-sulfur</keyword>
<sequence>MDESGKEWRCVGKVEELARKKCQRLYSAGGKTWDLALFHSKGVFYAMEAWCSHLGGPLFTGDIEDYKGRCHVMCPWHGYMFDLKDGSNEIGLKQEVHDVKIENGDVYILYRTELSLTAPE</sequence>
<evidence type="ECO:0000259" key="5">
    <source>
        <dbReference type="PROSITE" id="PS51296"/>
    </source>
</evidence>
<dbReference type="InterPro" id="IPR017941">
    <property type="entry name" value="Rieske_2Fe-2S"/>
</dbReference>
<reference evidence="6" key="1">
    <citation type="submission" date="2022-08" db="UniProtKB">
        <authorList>
            <consortium name="EnsemblMetazoa"/>
        </authorList>
    </citation>
    <scope>IDENTIFICATION</scope>
    <source>
        <strain evidence="6">05x7-T-G4-1.051#20</strain>
    </source>
</reference>
<dbReference type="Pfam" id="PF22543">
    <property type="entry name" value="Rieske_4"/>
    <property type="match status" value="1"/>
</dbReference>
<evidence type="ECO:0000256" key="1">
    <source>
        <dbReference type="ARBA" id="ARBA00022714"/>
    </source>
</evidence>
<keyword evidence="3" id="KW-0408">Iron</keyword>
<dbReference type="PANTHER" id="PTHR21496:SF19">
    <property type="entry name" value="SI:CH211-212D10.2"/>
    <property type="match status" value="1"/>
</dbReference>
<name>A0A8W8NYE8_MAGGI</name>
<evidence type="ECO:0000256" key="2">
    <source>
        <dbReference type="ARBA" id="ARBA00022723"/>
    </source>
</evidence>
<dbReference type="PANTHER" id="PTHR21496">
    <property type="entry name" value="FERREDOXIN-RELATED"/>
    <property type="match status" value="1"/>
</dbReference>
<evidence type="ECO:0000313" key="6">
    <source>
        <dbReference type="EnsemblMetazoa" id="G8182.1:cds"/>
    </source>
</evidence>
<proteinExistence type="predicted"/>
<evidence type="ECO:0000256" key="3">
    <source>
        <dbReference type="ARBA" id="ARBA00023004"/>
    </source>
</evidence>
<accession>A0A8W8NYE8</accession>
<dbReference type="Proteomes" id="UP000005408">
    <property type="component" value="Unassembled WGS sequence"/>
</dbReference>
<dbReference type="CDD" id="cd03467">
    <property type="entry name" value="Rieske"/>
    <property type="match status" value="1"/>
</dbReference>
<evidence type="ECO:0000256" key="4">
    <source>
        <dbReference type="ARBA" id="ARBA00023014"/>
    </source>
</evidence>
<dbReference type="EnsemblMetazoa" id="G8182.1">
    <property type="protein sequence ID" value="G8182.1:cds"/>
    <property type="gene ID" value="G8182"/>
</dbReference>
<organism evidence="6 7">
    <name type="scientific">Magallana gigas</name>
    <name type="common">Pacific oyster</name>
    <name type="synonym">Crassostrea gigas</name>
    <dbReference type="NCBI Taxonomy" id="29159"/>
    <lineage>
        <taxon>Eukaryota</taxon>
        <taxon>Metazoa</taxon>
        <taxon>Spiralia</taxon>
        <taxon>Lophotrochozoa</taxon>
        <taxon>Mollusca</taxon>
        <taxon>Bivalvia</taxon>
        <taxon>Autobranchia</taxon>
        <taxon>Pteriomorphia</taxon>
        <taxon>Ostreida</taxon>
        <taxon>Ostreoidea</taxon>
        <taxon>Ostreidae</taxon>
        <taxon>Magallana</taxon>
    </lineage>
</organism>
<protein>
    <recommendedName>
        <fullName evidence="5">Rieske domain-containing protein</fullName>
    </recommendedName>
</protein>
<dbReference type="AlphaFoldDB" id="A0A8W8NYE8"/>
<dbReference type="SUPFAM" id="SSF50022">
    <property type="entry name" value="ISP domain"/>
    <property type="match status" value="1"/>
</dbReference>
<dbReference type="GO" id="GO:0046872">
    <property type="term" value="F:metal ion binding"/>
    <property type="evidence" value="ECO:0007669"/>
    <property type="project" value="UniProtKB-KW"/>
</dbReference>
<dbReference type="PROSITE" id="PS51296">
    <property type="entry name" value="RIESKE"/>
    <property type="match status" value="1"/>
</dbReference>
<feature type="domain" description="Rieske" evidence="5">
    <location>
        <begin position="8"/>
        <end position="108"/>
    </location>
</feature>
<keyword evidence="1" id="KW-0001">2Fe-2S</keyword>
<evidence type="ECO:0000313" key="7">
    <source>
        <dbReference type="Proteomes" id="UP000005408"/>
    </source>
</evidence>
<keyword evidence="7" id="KW-1185">Reference proteome</keyword>
<dbReference type="InterPro" id="IPR036922">
    <property type="entry name" value="Rieske_2Fe-2S_sf"/>
</dbReference>
<keyword evidence="2" id="KW-0479">Metal-binding</keyword>